<dbReference type="Gene3D" id="3.40.30.10">
    <property type="entry name" value="Glutaredoxin"/>
    <property type="match status" value="1"/>
</dbReference>
<evidence type="ECO:0000313" key="3">
    <source>
        <dbReference type="EMBL" id="RKF16591.1"/>
    </source>
</evidence>
<accession>A0A3A8B4H9</accession>
<protein>
    <submittedName>
        <fullName evidence="3">Arsenate reductase (Glutaredoxin)</fullName>
    </submittedName>
</protein>
<dbReference type="PANTHER" id="PTHR30041:SF4">
    <property type="entry name" value="ARSENATE REDUCTASE"/>
    <property type="match status" value="1"/>
</dbReference>
<dbReference type="OrthoDB" id="9790554at2"/>
<dbReference type="Pfam" id="PF03960">
    <property type="entry name" value="ArsC"/>
    <property type="match status" value="1"/>
</dbReference>
<dbReference type="PROSITE" id="PS51353">
    <property type="entry name" value="ARSC"/>
    <property type="match status" value="1"/>
</dbReference>
<name>A0A3A8B4H9_9RHOB</name>
<comment type="caution">
    <text evidence="3">The sequence shown here is derived from an EMBL/GenBank/DDBJ whole genome shotgun (WGS) entry which is preliminary data.</text>
</comment>
<gene>
    <name evidence="3" type="ORF">D6850_03305</name>
</gene>
<dbReference type="InterPro" id="IPR036249">
    <property type="entry name" value="Thioredoxin-like_sf"/>
</dbReference>
<dbReference type="EMBL" id="RAPE01000001">
    <property type="protein sequence ID" value="RKF16591.1"/>
    <property type="molecule type" value="Genomic_DNA"/>
</dbReference>
<dbReference type="InterPro" id="IPR006660">
    <property type="entry name" value="Arsenate_reductase-like"/>
</dbReference>
<keyword evidence="4" id="KW-1185">Reference proteome</keyword>
<dbReference type="SUPFAM" id="SSF52833">
    <property type="entry name" value="Thioredoxin-like"/>
    <property type="match status" value="1"/>
</dbReference>
<sequence length="108" mass="11944">MITYWHNPRCSKSRAGLALLEERGADVAPRRYLEDAPDEAELRKVQALLDRPVADMLRADAAKRLAGQDDDALLAAMTRDPALIERPIAFTALAAVIGRPPEEVLRLL</sequence>
<dbReference type="RefSeq" id="WP_121163747.1">
    <property type="nucleotide sequence ID" value="NZ_RAPE01000001.1"/>
</dbReference>
<evidence type="ECO:0000313" key="4">
    <source>
        <dbReference type="Proteomes" id="UP000281128"/>
    </source>
</evidence>
<reference evidence="3 4" key="1">
    <citation type="submission" date="2018-09" db="EMBL/GenBank/DDBJ databases">
        <title>Roseovarius spongiae sp. nov., isolated from a marine sponge.</title>
        <authorList>
            <person name="Zhuang L."/>
            <person name="Luo L."/>
        </authorList>
    </citation>
    <scope>NUCLEOTIDE SEQUENCE [LARGE SCALE GENOMIC DNA]</scope>
    <source>
        <strain evidence="3 4">HN-E21</strain>
    </source>
</reference>
<organism evidence="3 4">
    <name type="scientific">Roseovarius spongiae</name>
    <dbReference type="NCBI Taxonomy" id="2320272"/>
    <lineage>
        <taxon>Bacteria</taxon>
        <taxon>Pseudomonadati</taxon>
        <taxon>Pseudomonadota</taxon>
        <taxon>Alphaproteobacteria</taxon>
        <taxon>Rhodobacterales</taxon>
        <taxon>Roseobacteraceae</taxon>
        <taxon>Roseovarius</taxon>
    </lineage>
</organism>
<proteinExistence type="inferred from homology"/>
<dbReference type="PANTHER" id="PTHR30041">
    <property type="entry name" value="ARSENATE REDUCTASE"/>
    <property type="match status" value="1"/>
</dbReference>
<evidence type="ECO:0000256" key="2">
    <source>
        <dbReference type="PROSITE-ProRule" id="PRU01282"/>
    </source>
</evidence>
<comment type="similarity">
    <text evidence="1 2">Belongs to the ArsC family.</text>
</comment>
<dbReference type="Proteomes" id="UP000281128">
    <property type="component" value="Unassembled WGS sequence"/>
</dbReference>
<dbReference type="AlphaFoldDB" id="A0A3A8B4H9"/>
<evidence type="ECO:0000256" key="1">
    <source>
        <dbReference type="ARBA" id="ARBA00007198"/>
    </source>
</evidence>